<evidence type="ECO:0000256" key="17">
    <source>
        <dbReference type="ARBA" id="ARBA00072465"/>
    </source>
</evidence>
<feature type="coiled-coil region" evidence="18">
    <location>
        <begin position="469"/>
        <end position="496"/>
    </location>
</feature>
<dbReference type="InterPro" id="IPR029071">
    <property type="entry name" value="Ubiquitin-like_domsf"/>
</dbReference>
<dbReference type="Pfam" id="PF09379">
    <property type="entry name" value="FERM_N"/>
    <property type="match status" value="1"/>
</dbReference>
<evidence type="ECO:0000256" key="9">
    <source>
        <dbReference type="ARBA" id="ARBA00022912"/>
    </source>
</evidence>
<evidence type="ECO:0000256" key="18">
    <source>
        <dbReference type="SAM" id="Coils"/>
    </source>
</evidence>
<dbReference type="SMART" id="SM00295">
    <property type="entry name" value="B41"/>
    <property type="match status" value="1"/>
</dbReference>
<dbReference type="SUPFAM" id="SSF47031">
    <property type="entry name" value="Second domain of FERM"/>
    <property type="match status" value="1"/>
</dbReference>
<evidence type="ECO:0000256" key="5">
    <source>
        <dbReference type="ARBA" id="ARBA00013064"/>
    </source>
</evidence>
<evidence type="ECO:0000256" key="3">
    <source>
        <dbReference type="ARBA" id="ARBA00004510"/>
    </source>
</evidence>
<evidence type="ECO:0000256" key="12">
    <source>
        <dbReference type="ARBA" id="ARBA00023242"/>
    </source>
</evidence>
<feature type="domain" description="FERM" evidence="20">
    <location>
        <begin position="568"/>
        <end position="837"/>
    </location>
</feature>
<dbReference type="AlphaFoldDB" id="A0A8C2R8X6"/>
<feature type="compositionally biased region" description="Basic and acidic residues" evidence="19">
    <location>
        <begin position="428"/>
        <end position="438"/>
    </location>
</feature>
<evidence type="ECO:0000256" key="6">
    <source>
        <dbReference type="ARBA" id="ARBA00022553"/>
    </source>
</evidence>
<reference evidence="22" key="2">
    <citation type="submission" date="2025-08" db="UniProtKB">
        <authorList>
            <consortium name="Ensembl"/>
        </authorList>
    </citation>
    <scope>IDENTIFICATION</scope>
</reference>
<feature type="region of interest" description="Disordered" evidence="19">
    <location>
        <begin position="914"/>
        <end position="936"/>
    </location>
</feature>
<dbReference type="GO" id="GO:0005856">
    <property type="term" value="C:cytoskeleton"/>
    <property type="evidence" value="ECO:0007669"/>
    <property type="project" value="UniProtKB-SubCell"/>
</dbReference>
<keyword evidence="9" id="KW-0904">Protein phosphatase</keyword>
<reference evidence="22" key="1">
    <citation type="submission" date="2019-03" db="EMBL/GenBank/DDBJ databases">
        <title>Genome sequencing and reference-guided assembly of Black Bengal Goat (Capra hircus).</title>
        <authorList>
            <person name="Siddiki A.Z."/>
            <person name="Baten A."/>
            <person name="Billah M."/>
            <person name="Alam M.A.U."/>
            <person name="Shawrob K.S.M."/>
            <person name="Saha S."/>
            <person name="Chowdhury M."/>
            <person name="Rahman A.H."/>
            <person name="Stear M."/>
            <person name="Miah G."/>
            <person name="Das G.B."/>
            <person name="Hossain M.M."/>
            <person name="Kumkum M."/>
            <person name="Islam M.S."/>
            <person name="Mollah A.M."/>
            <person name="Ahsan A."/>
            <person name="Tusar F."/>
            <person name="Khan M.K.I."/>
        </authorList>
    </citation>
    <scope>NUCLEOTIDE SEQUENCE [LARGE SCALE GENOMIC DNA]</scope>
</reference>
<dbReference type="FunFam" id="1.20.80.10:FF:000011">
    <property type="entry name" value="Tyrosine-protein phosphatase non-receptor type 13"/>
    <property type="match status" value="1"/>
</dbReference>
<dbReference type="FunFam" id="2.30.29.30:FF:000107">
    <property type="entry name" value="Tyrosine-protein phosphatase non-receptor type 13"/>
    <property type="match status" value="1"/>
</dbReference>
<evidence type="ECO:0000256" key="8">
    <source>
        <dbReference type="ARBA" id="ARBA00022801"/>
    </source>
</evidence>
<dbReference type="SMART" id="SM00750">
    <property type="entry name" value="KIND"/>
    <property type="match status" value="1"/>
</dbReference>
<evidence type="ECO:0000313" key="22">
    <source>
        <dbReference type="Ensembl" id="ENSCHIP00010025167.1"/>
    </source>
</evidence>
<dbReference type="InterPro" id="IPR019748">
    <property type="entry name" value="FERM_central"/>
</dbReference>
<comment type="subunit">
    <text evidence="16">Interacts (via the first PDZ domain) with PLEKHA1 and PLEKHA2. Interacts (via the second PDZ domain) with TNFRSF6 (Fas receptor) (via C-terminus). Interacts (via the second PDZ domain) with TRIP6 (via the third LIM domain and C-terminus). Interacts (via the third PDZ domain) with NGFR (via C-terminal SVP motif) and PKN2 (via C-terminus). Interacts (via the second or fourth PDZ domains) with PDLIM4 (via C-terminus only or via combined C-terminus and LIM domain, but not LIM domain only). Found in a complex with PDLIM4 and TRIP6. Interacts with PDLIM4; this interaction results in dephosphorylation of SRC 'Tyr-419' by this protein leading to its inactivation. Interacts with BRD7. Interacts with RAPGEF6. Interacts with ARHGAP29. Interacts with PIK3R2; dephosphorylates PIK3R2. Interacts with FBXL2. Interacts (via the FERM domain) with ENTR1. Found in a complex with ENTR1, PTPN13 and GIT1.</text>
</comment>
<dbReference type="GO" id="GO:0030027">
    <property type="term" value="C:lamellipodium"/>
    <property type="evidence" value="ECO:0007669"/>
    <property type="project" value="UniProtKB-SubCell"/>
</dbReference>
<keyword evidence="7" id="KW-0677">Repeat</keyword>
<evidence type="ECO:0000256" key="14">
    <source>
        <dbReference type="ARBA" id="ARBA00051722"/>
    </source>
</evidence>
<evidence type="ECO:0000256" key="4">
    <source>
        <dbReference type="ARBA" id="ARBA00009649"/>
    </source>
</evidence>
<keyword evidence="13" id="KW-0966">Cell projection</keyword>
<evidence type="ECO:0000256" key="19">
    <source>
        <dbReference type="SAM" id="MobiDB-lite"/>
    </source>
</evidence>
<dbReference type="InterPro" id="IPR011993">
    <property type="entry name" value="PH-like_dom_sf"/>
</dbReference>
<sequence>MTLQTKFFAHPNPNSTATVCYLCFVGNMHVSLAEALEVRGGPLQEEEIWAVLNQSAESLQELFRKVSIADPAALGFIISPWSLLLLPSGSVSFTDENISNQDLRAFTAPEVLQSQSLTSLSDVEKIHIYSLGMTLYWGADHEVPQSQPIKLGDHLNSILLGMCEDVIYARVSVRTVLDACSAHIRNSNCAPSFSYVKQLVKLVLGNLSGTDQLSRNSEQKPDRSQAIRDRLRGKGLPTGRSSTSDVLNTYKSPFCHQAFLNKGLSKSMGFLSIKDTQDEEDYFKDLSSDNNSGQEDSEKSCSPYPFKSSGPEKKAVPGIDVLPKKKIWASSMDLLCTGDRDFSSGETDRYQRRLPEAVTVRTSTTPRKKEARYSDGSLALDIFGPQKVDPAFHTRESPTSSAISSALDRIRERQKKLQVLREAMSVEVRKSETSKRFESNSGLPGVDETPSQGQPQRARQYETPLEGNLINQEIMLKRQEEEMMQLQARMALRQSRLSLYPGDTIKASMLDITRDPLREIALETAMTQRKLRNFFGPEFVKMTIEPFVSLDLPRSILTKKGKTEDNRRKVNVMLLSGQRLELTCDTKTMCKDVLDMVVAHIGLVEHHLFALATLKVWKPGISDLLYLAIAWMFCVCIYFPRHTLTCHQYYLQLRKDILEERIHCDDETSLLLASLALQAEYGDYQPEVHGVSYFRLEHYLPPRVMEKLDLSYIKEELPKLHNTYMGASEKETEIEFLKVKYGVHFHRVHPEKKSQTGILLGVCSKGVLVFEVHNGVRTLVLRFPWRETKKISFSKKKITLQNTSDGIKHAFQTDNSKICQYLLHLCSSQHKFQLQMRARQSNQDAQDIERASFRSLNLQAESVRGFNMGRAVSTGSLASSTLNKLAVRPLSVQAEILKRLSCSELSLYQPLQNSAKEKNGKTAWEEKPRGMSKSYHDLSQASLYPHRKNVNVNPEPPPQTIAELVGKPLHQMARSDTESLAGVTKLNK</sequence>
<feature type="region of interest" description="Disordered" evidence="19">
    <location>
        <begin position="283"/>
        <end position="316"/>
    </location>
</feature>
<feature type="region of interest" description="Disordered" evidence="19">
    <location>
        <begin position="211"/>
        <end position="244"/>
    </location>
</feature>
<dbReference type="GO" id="GO:0005737">
    <property type="term" value="C:cytoplasm"/>
    <property type="evidence" value="ECO:0007669"/>
    <property type="project" value="TreeGrafter"/>
</dbReference>
<feature type="region of interest" description="Disordered" evidence="19">
    <location>
        <begin position="428"/>
        <end position="460"/>
    </location>
</feature>
<name>A0A8C2R8X6_CAPHI</name>
<dbReference type="Pfam" id="PF00373">
    <property type="entry name" value="FERM_M"/>
    <property type="match status" value="1"/>
</dbReference>
<dbReference type="SUPFAM" id="SSF54236">
    <property type="entry name" value="Ubiquitin-like"/>
    <property type="match status" value="1"/>
</dbReference>
<dbReference type="InterPro" id="IPR035963">
    <property type="entry name" value="FERM_2"/>
</dbReference>
<dbReference type="InterPro" id="IPR018980">
    <property type="entry name" value="FERM_PH-like_C"/>
</dbReference>
<dbReference type="Gene3D" id="2.30.29.30">
    <property type="entry name" value="Pleckstrin-homology domain (PH domain)/Phosphotyrosine-binding domain (PTB)"/>
    <property type="match status" value="1"/>
</dbReference>
<organism evidence="22">
    <name type="scientific">Capra hircus</name>
    <name type="common">Goat</name>
    <dbReference type="NCBI Taxonomy" id="9925"/>
    <lineage>
        <taxon>Eukaryota</taxon>
        <taxon>Metazoa</taxon>
        <taxon>Chordata</taxon>
        <taxon>Craniata</taxon>
        <taxon>Vertebrata</taxon>
        <taxon>Euteleostomi</taxon>
        <taxon>Mammalia</taxon>
        <taxon>Eutheria</taxon>
        <taxon>Laurasiatheria</taxon>
        <taxon>Artiodactyla</taxon>
        <taxon>Ruminantia</taxon>
        <taxon>Pecora</taxon>
        <taxon>Bovidae</taxon>
        <taxon>Caprinae</taxon>
        <taxon>Capra</taxon>
    </lineage>
</organism>
<evidence type="ECO:0000259" key="20">
    <source>
        <dbReference type="PROSITE" id="PS50057"/>
    </source>
</evidence>
<comment type="catalytic activity">
    <reaction evidence="14">
        <text>O-phospho-L-tyrosyl-[protein] + H2O = L-tyrosyl-[protein] + phosphate</text>
        <dbReference type="Rhea" id="RHEA:10684"/>
        <dbReference type="Rhea" id="RHEA-COMP:10136"/>
        <dbReference type="Rhea" id="RHEA-COMP:20101"/>
        <dbReference type="ChEBI" id="CHEBI:15377"/>
        <dbReference type="ChEBI" id="CHEBI:43474"/>
        <dbReference type="ChEBI" id="CHEBI:46858"/>
        <dbReference type="ChEBI" id="CHEBI:61978"/>
        <dbReference type="EC" id="3.1.3.48"/>
    </reaction>
</comment>
<evidence type="ECO:0000256" key="13">
    <source>
        <dbReference type="ARBA" id="ARBA00023273"/>
    </source>
</evidence>
<dbReference type="Gene3D" id="1.20.80.10">
    <property type="match status" value="1"/>
</dbReference>
<dbReference type="GO" id="GO:0004725">
    <property type="term" value="F:protein tyrosine phosphatase activity"/>
    <property type="evidence" value="ECO:0007669"/>
    <property type="project" value="UniProtKB-EC"/>
</dbReference>
<dbReference type="CDD" id="cd14473">
    <property type="entry name" value="FERM_B-lobe"/>
    <property type="match status" value="1"/>
</dbReference>
<proteinExistence type="inferred from homology"/>
<dbReference type="Ensembl" id="ENSCHIT00010035510.1">
    <property type="protein sequence ID" value="ENSCHIP00010025167.1"/>
    <property type="gene ID" value="ENSCHIG00010017197.1"/>
</dbReference>
<accession>A0A8C2R8X6</accession>
<dbReference type="SMART" id="SM01196">
    <property type="entry name" value="FERM_C"/>
    <property type="match status" value="1"/>
</dbReference>
<dbReference type="GO" id="GO:0036312">
    <property type="term" value="F:phosphatidylinositol 3-kinase regulatory subunit binding"/>
    <property type="evidence" value="ECO:0007669"/>
    <property type="project" value="TreeGrafter"/>
</dbReference>
<evidence type="ECO:0000256" key="7">
    <source>
        <dbReference type="ARBA" id="ARBA00022737"/>
    </source>
</evidence>
<protein>
    <recommendedName>
        <fullName evidence="17">Tyrosine-protein phosphatase non-receptor type 13</fullName>
        <ecNumber evidence="5">3.1.3.48</ecNumber>
    </recommendedName>
</protein>
<dbReference type="EC" id="3.1.3.48" evidence="5"/>
<feature type="domain" description="KIND" evidence="21">
    <location>
        <begin position="30"/>
        <end position="217"/>
    </location>
</feature>
<evidence type="ECO:0000256" key="2">
    <source>
        <dbReference type="ARBA" id="ARBA00004245"/>
    </source>
</evidence>
<evidence type="ECO:0000256" key="10">
    <source>
        <dbReference type="ARBA" id="ARBA00023054"/>
    </source>
</evidence>
<dbReference type="InterPro" id="IPR052074">
    <property type="entry name" value="NonRcpt_TyrProt_Phosphatase"/>
</dbReference>
<keyword evidence="12" id="KW-0539">Nucleus</keyword>
<dbReference type="PROSITE" id="PS50057">
    <property type="entry name" value="FERM_3"/>
    <property type="match status" value="1"/>
</dbReference>
<dbReference type="GO" id="GO:0005634">
    <property type="term" value="C:nucleus"/>
    <property type="evidence" value="ECO:0007669"/>
    <property type="project" value="UniProtKB-SubCell"/>
</dbReference>
<keyword evidence="11" id="KW-0206">Cytoskeleton</keyword>
<evidence type="ECO:0000259" key="21">
    <source>
        <dbReference type="PROSITE" id="PS51377"/>
    </source>
</evidence>
<keyword evidence="6" id="KW-0597">Phosphoprotein</keyword>
<dbReference type="InterPro" id="IPR014352">
    <property type="entry name" value="FERM/acyl-CoA-bd_prot_sf"/>
</dbReference>
<dbReference type="InterPro" id="IPR011019">
    <property type="entry name" value="KIND_dom"/>
</dbReference>
<dbReference type="PANTHER" id="PTHR46900:SF1">
    <property type="entry name" value="TYROSINE-PROTEIN PHOSPHATASE NON-RECEPTOR TYPE 13"/>
    <property type="match status" value="1"/>
</dbReference>
<feature type="compositionally biased region" description="Basic and acidic residues" evidence="19">
    <location>
        <begin position="915"/>
        <end position="929"/>
    </location>
</feature>
<keyword evidence="11" id="KW-0963">Cytoplasm</keyword>
<evidence type="ECO:0000256" key="16">
    <source>
        <dbReference type="ARBA" id="ARBA00065356"/>
    </source>
</evidence>
<dbReference type="SUPFAM" id="SSF50729">
    <property type="entry name" value="PH domain-like"/>
    <property type="match status" value="1"/>
</dbReference>
<dbReference type="FunFam" id="1.10.510.10:FF:000242">
    <property type="entry name" value="Tyrosine-protein phosphatase non-receptor type 13"/>
    <property type="match status" value="1"/>
</dbReference>
<keyword evidence="8" id="KW-0378">Hydrolase</keyword>
<dbReference type="Gene3D" id="1.10.510.10">
    <property type="entry name" value="Transferase(Phosphotransferase) domain 1"/>
    <property type="match status" value="1"/>
</dbReference>
<comment type="function">
    <text evidence="15">Tyrosine phosphatase which negatively regulates FAS-induced apoptosis and NGFR-mediated pro-apoptotic signaling. May regulate phosphoinositide 3-kinase (PI3K) signaling through dephosphorylation of PIK3R2.</text>
</comment>
<dbReference type="PANTHER" id="PTHR46900">
    <property type="entry name" value="TYROSINE-PROTEIN PHOSPHATASE NON-RECEPTOR TYPE 13"/>
    <property type="match status" value="1"/>
</dbReference>
<dbReference type="InterPro" id="IPR000299">
    <property type="entry name" value="FERM_domain"/>
</dbReference>
<evidence type="ECO:0000256" key="11">
    <source>
        <dbReference type="ARBA" id="ARBA00023212"/>
    </source>
</evidence>
<dbReference type="PROSITE" id="PS51377">
    <property type="entry name" value="KIND"/>
    <property type="match status" value="1"/>
</dbReference>
<keyword evidence="10 18" id="KW-0175">Coiled coil</keyword>
<dbReference type="InterPro" id="IPR018979">
    <property type="entry name" value="FERM_N"/>
</dbReference>
<comment type="subcellular location">
    <subcellularLocation>
        <location evidence="3">Cell projection</location>
        <location evidence="3">Lamellipodium</location>
    </subcellularLocation>
    <subcellularLocation>
        <location evidence="2">Cytoplasm</location>
        <location evidence="2">Cytoskeleton</location>
    </subcellularLocation>
    <subcellularLocation>
        <location evidence="1">Nucleus</location>
    </subcellularLocation>
</comment>
<dbReference type="InterPro" id="IPR019749">
    <property type="entry name" value="Band_41_domain"/>
</dbReference>
<comment type="similarity">
    <text evidence="4">Belongs to the protein-tyrosine phosphatase family. Non-receptor class subfamily.</text>
</comment>
<evidence type="ECO:0000256" key="1">
    <source>
        <dbReference type="ARBA" id="ARBA00004123"/>
    </source>
</evidence>
<dbReference type="Pfam" id="PF09380">
    <property type="entry name" value="FERM_C"/>
    <property type="match status" value="1"/>
</dbReference>
<evidence type="ECO:0000256" key="15">
    <source>
        <dbReference type="ARBA" id="ARBA00058792"/>
    </source>
</evidence>
<feature type="compositionally biased region" description="Basic and acidic residues" evidence="19">
    <location>
        <begin position="217"/>
        <end position="232"/>
    </location>
</feature>